<dbReference type="EMBL" id="CAJNOK010000728">
    <property type="protein sequence ID" value="CAF0771649.1"/>
    <property type="molecule type" value="Genomic_DNA"/>
</dbReference>
<dbReference type="PANTHER" id="PTHR24213:SF9">
    <property type="entry name" value="UNCOORDINATED 115A, ISOFORM B-RELATED"/>
    <property type="match status" value="1"/>
</dbReference>
<proteinExistence type="predicted"/>
<evidence type="ECO:0000256" key="1">
    <source>
        <dbReference type="SAM" id="MobiDB-lite"/>
    </source>
</evidence>
<dbReference type="PANTHER" id="PTHR24213">
    <property type="entry name" value="ACTIN-BINDING LIM PROTEIN"/>
    <property type="match status" value="1"/>
</dbReference>
<accession>A0A8S2GSI4</accession>
<evidence type="ECO:0000313" key="5">
    <source>
        <dbReference type="Proteomes" id="UP000682733"/>
    </source>
</evidence>
<evidence type="ECO:0000313" key="4">
    <source>
        <dbReference type="EMBL" id="CAF3552519.1"/>
    </source>
</evidence>
<feature type="region of interest" description="Disordered" evidence="1">
    <location>
        <begin position="1"/>
        <end position="56"/>
    </location>
</feature>
<dbReference type="InterPro" id="IPR003128">
    <property type="entry name" value="Villin_headpiece"/>
</dbReference>
<dbReference type="Proteomes" id="UP000677228">
    <property type="component" value="Unassembled WGS sequence"/>
</dbReference>
<dbReference type="PROSITE" id="PS51089">
    <property type="entry name" value="HP"/>
    <property type="match status" value="1"/>
</dbReference>
<evidence type="ECO:0000259" key="2">
    <source>
        <dbReference type="PROSITE" id="PS51089"/>
    </source>
</evidence>
<organism evidence="4 5">
    <name type="scientific">Didymodactylos carnosus</name>
    <dbReference type="NCBI Taxonomy" id="1234261"/>
    <lineage>
        <taxon>Eukaryota</taxon>
        <taxon>Metazoa</taxon>
        <taxon>Spiralia</taxon>
        <taxon>Gnathifera</taxon>
        <taxon>Rotifera</taxon>
        <taxon>Eurotatoria</taxon>
        <taxon>Bdelloidea</taxon>
        <taxon>Philodinida</taxon>
        <taxon>Philodinidae</taxon>
        <taxon>Didymodactylos</taxon>
    </lineage>
</organism>
<name>A0A8S2GSI4_9BILA</name>
<evidence type="ECO:0000313" key="3">
    <source>
        <dbReference type="EMBL" id="CAF0771649.1"/>
    </source>
</evidence>
<dbReference type="SUPFAM" id="SSF47050">
    <property type="entry name" value="VHP, Villin headpiece domain"/>
    <property type="match status" value="1"/>
</dbReference>
<feature type="compositionally biased region" description="Polar residues" evidence="1">
    <location>
        <begin position="78"/>
        <end position="93"/>
    </location>
</feature>
<feature type="domain" description="HP" evidence="2">
    <location>
        <begin position="599"/>
        <end position="665"/>
    </location>
</feature>
<dbReference type="GO" id="GO:0015629">
    <property type="term" value="C:actin cytoskeleton"/>
    <property type="evidence" value="ECO:0007669"/>
    <property type="project" value="TreeGrafter"/>
</dbReference>
<dbReference type="GO" id="GO:0051015">
    <property type="term" value="F:actin filament binding"/>
    <property type="evidence" value="ECO:0007669"/>
    <property type="project" value="TreeGrafter"/>
</dbReference>
<feature type="compositionally biased region" description="Gly residues" evidence="1">
    <location>
        <begin position="99"/>
        <end position="109"/>
    </location>
</feature>
<feature type="compositionally biased region" description="Basic and acidic residues" evidence="1">
    <location>
        <begin position="41"/>
        <end position="52"/>
    </location>
</feature>
<comment type="caution">
    <text evidence="4">The sequence shown here is derived from an EMBL/GenBank/DDBJ whole genome shotgun (WGS) entry which is preliminary data.</text>
</comment>
<reference evidence="4" key="1">
    <citation type="submission" date="2021-02" db="EMBL/GenBank/DDBJ databases">
        <authorList>
            <person name="Nowell W R."/>
        </authorList>
    </citation>
    <scope>NUCLEOTIDE SEQUENCE</scope>
</reference>
<dbReference type="SMART" id="SM00153">
    <property type="entry name" value="VHP"/>
    <property type="match status" value="1"/>
</dbReference>
<dbReference type="Pfam" id="PF02209">
    <property type="entry name" value="VHP"/>
    <property type="match status" value="1"/>
</dbReference>
<feature type="region of interest" description="Disordered" evidence="1">
    <location>
        <begin position="390"/>
        <end position="411"/>
    </location>
</feature>
<dbReference type="GO" id="GO:0007010">
    <property type="term" value="P:cytoskeleton organization"/>
    <property type="evidence" value="ECO:0007669"/>
    <property type="project" value="InterPro"/>
</dbReference>
<sequence>MFSFLKKKKVRKSDKTGDNQGFTSKSGDDQQQHKQQQQQRSENKENLIETSEKLLPAKSTIDSGGFDYSKVKQYSCSDESSFSNRTPVRTSSPLIDRSSGGGGGGDVGGEGKLVTDTVTLCDQSTEMHVDVINGKCCDSSEPNLTDGILHSCLPQKAPFYSYCNYSARRPSSSFCSQCSNEMQKSCLISGYTATQISGNDLNRVLTSGYINGEENMGYLRRGVDHKTPQSPHFHRPIGFSYNRSQAFSVPGQKKGMKALVTGQYQKIRKIRKSDSPQHPPSSAISTELKNEEPILLSRYSGGYVPDPNLPKKIEGLDWPGPVAIQAMPELMKSHRSRSESRTTDKSYHHHYLRTHNNSHSQCSHEPITDDSMNIHRDDDITITTDIINSGNELDNEEDDYDETDDGNEIRRDLKLEKDIQTMSKLKDSSWMAHAMLEDLKNQEKFISKQLPLDPWKSSRSPSAAVEPPRKTRYDSPKFASPSRVYTHSSNDENLLSTTVSSSVTGAGGSKRITLPRSQVLRPGYGLSLSPKAQTLPTGLVMQRSCDMDSTDLGTNSYYSNEDHTKSAKTVDVGLTDGSYTRQYLDSRNAHSTRSAPNLVGNPKAYPYEELKVMAKKRLPADVDRDRLERHLSDIEFHTLFRMSRNDFYALPEWRRIEIKKRLKLF</sequence>
<dbReference type="GO" id="GO:0030032">
    <property type="term" value="P:lamellipodium assembly"/>
    <property type="evidence" value="ECO:0007669"/>
    <property type="project" value="TreeGrafter"/>
</dbReference>
<feature type="compositionally biased region" description="Acidic residues" evidence="1">
    <location>
        <begin position="393"/>
        <end position="406"/>
    </location>
</feature>
<feature type="region of interest" description="Disordered" evidence="1">
    <location>
        <begin position="269"/>
        <end position="289"/>
    </location>
</feature>
<dbReference type="AlphaFoldDB" id="A0A8S2GSI4"/>
<protein>
    <recommendedName>
        <fullName evidence="2">HP domain-containing protein</fullName>
    </recommendedName>
</protein>
<dbReference type="InterPro" id="IPR051618">
    <property type="entry name" value="Actin-binding_LIM"/>
</dbReference>
<feature type="compositionally biased region" description="Basic residues" evidence="1">
    <location>
        <begin position="1"/>
        <end position="12"/>
    </location>
</feature>
<feature type="region of interest" description="Disordered" evidence="1">
    <location>
        <begin position="450"/>
        <end position="491"/>
    </location>
</feature>
<feature type="region of interest" description="Disordered" evidence="1">
    <location>
        <begin position="78"/>
        <end position="109"/>
    </location>
</feature>
<dbReference type="EMBL" id="CAJOBA010000728">
    <property type="protein sequence ID" value="CAF3552519.1"/>
    <property type="molecule type" value="Genomic_DNA"/>
</dbReference>
<gene>
    <name evidence="3" type="ORF">OVA965_LOCUS3116</name>
    <name evidence="4" type="ORF">TMI583_LOCUS3115</name>
</gene>
<dbReference type="Proteomes" id="UP000682733">
    <property type="component" value="Unassembled WGS sequence"/>
</dbReference>
<dbReference type="Gene3D" id="1.10.950.10">
    <property type="entry name" value="Villin headpiece domain"/>
    <property type="match status" value="1"/>
</dbReference>
<dbReference type="InterPro" id="IPR036886">
    <property type="entry name" value="Villin_headpiece_dom_sf"/>
</dbReference>